<keyword evidence="1" id="KW-0812">Transmembrane</keyword>
<accession>A0AAF0TX10</accession>
<gene>
    <name evidence="2" type="ORF">MTR67_022750</name>
</gene>
<dbReference type="EMBL" id="CP133616">
    <property type="protein sequence ID" value="WMV29365.1"/>
    <property type="molecule type" value="Genomic_DNA"/>
</dbReference>
<feature type="transmembrane region" description="Helical" evidence="1">
    <location>
        <begin position="34"/>
        <end position="54"/>
    </location>
</feature>
<name>A0AAF0TX10_SOLVR</name>
<evidence type="ECO:0000313" key="3">
    <source>
        <dbReference type="Proteomes" id="UP001234989"/>
    </source>
</evidence>
<protein>
    <submittedName>
        <fullName evidence="2">Uncharacterized protein</fullName>
    </submittedName>
</protein>
<evidence type="ECO:0000313" key="2">
    <source>
        <dbReference type="EMBL" id="WMV29365.1"/>
    </source>
</evidence>
<reference evidence="2" key="1">
    <citation type="submission" date="2023-08" db="EMBL/GenBank/DDBJ databases">
        <title>A de novo genome assembly of Solanum verrucosum Schlechtendal, a Mexican diploid species geographically isolated from the other diploid A-genome species in potato relatives.</title>
        <authorList>
            <person name="Hosaka K."/>
        </authorList>
    </citation>
    <scope>NUCLEOTIDE SEQUENCE</scope>
    <source>
        <tissue evidence="2">Young leaves</tissue>
    </source>
</reference>
<keyword evidence="1" id="KW-0472">Membrane</keyword>
<dbReference type="Proteomes" id="UP001234989">
    <property type="component" value="Chromosome 5"/>
</dbReference>
<evidence type="ECO:0000256" key="1">
    <source>
        <dbReference type="SAM" id="Phobius"/>
    </source>
</evidence>
<dbReference type="AlphaFoldDB" id="A0AAF0TX10"/>
<feature type="non-terminal residue" evidence="2">
    <location>
        <position position="1"/>
    </location>
</feature>
<organism evidence="2 3">
    <name type="scientific">Solanum verrucosum</name>
    <dbReference type="NCBI Taxonomy" id="315347"/>
    <lineage>
        <taxon>Eukaryota</taxon>
        <taxon>Viridiplantae</taxon>
        <taxon>Streptophyta</taxon>
        <taxon>Embryophyta</taxon>
        <taxon>Tracheophyta</taxon>
        <taxon>Spermatophyta</taxon>
        <taxon>Magnoliopsida</taxon>
        <taxon>eudicotyledons</taxon>
        <taxon>Gunneridae</taxon>
        <taxon>Pentapetalae</taxon>
        <taxon>asterids</taxon>
        <taxon>lamiids</taxon>
        <taxon>Solanales</taxon>
        <taxon>Solanaceae</taxon>
        <taxon>Solanoideae</taxon>
        <taxon>Solaneae</taxon>
        <taxon>Solanum</taxon>
    </lineage>
</organism>
<sequence>HESPHLPVRKSAPCRRKNTPSAIQHSQIDLKRSILERFFFLFMITLSFPLRFVFSRIQILNSWTPKSTIK</sequence>
<keyword evidence="1" id="KW-1133">Transmembrane helix</keyword>
<keyword evidence="3" id="KW-1185">Reference proteome</keyword>
<proteinExistence type="predicted"/>